<dbReference type="SUPFAM" id="SSF55785">
    <property type="entry name" value="PYP-like sensor domain (PAS domain)"/>
    <property type="match status" value="2"/>
</dbReference>
<dbReference type="InterPro" id="IPR029787">
    <property type="entry name" value="Nucleotide_cyclase"/>
</dbReference>
<dbReference type="Pfam" id="PF13487">
    <property type="entry name" value="HD_5"/>
    <property type="match status" value="1"/>
</dbReference>
<dbReference type="EMBL" id="CP002987">
    <property type="protein sequence ID" value="AFA47364.1"/>
    <property type="molecule type" value="Genomic_DNA"/>
</dbReference>
<dbReference type="SUPFAM" id="SSF109604">
    <property type="entry name" value="HD-domain/PDEase-like"/>
    <property type="match status" value="1"/>
</dbReference>
<dbReference type="GO" id="GO:0006355">
    <property type="term" value="P:regulation of DNA-templated transcription"/>
    <property type="evidence" value="ECO:0007669"/>
    <property type="project" value="InterPro"/>
</dbReference>
<sequence>MPMIGEVSMKVSPVNIAIIVLVLFLLGLIMFFTIKKGRKIKKEREIRRFNELVQTFIESEEIPVSLKDEELHYIFVNLAMEEFYGISSEELIGRDDFEILEEKLAMKERKTDKKVLETKTFVTDEMLWRGKIFKTTKFPVDLLNGKFGVGAYIRSVSEKNREKYLKTLMSIGDGVMIVDPMGRVEMLNNTAEKMTGWTVLEAMGRHYSQVFVLEDDKESGIVPDPIEEAFKDNTMKELESHVVLVSRDEKRYHLEESVAPISDDEGNIDGAIIIFRDVTEKKERRAAIEYNSFHDTLTGLYNRRFFEEELIRLDTERNLPLSVIIGDVDGLKLTNDIFGHEAGDELIKKVSEIFKKVCRADDIIARWGGDEFAILLPQTEKKDAQQISDRIKNNFSKEKIKSIQGNVSLGVATKYAVEEDIETIISSAENNMYMKKTLDKGKKKEDAFNIILDKLYGEFPAEAEHSRKTSEICKKIARKMNLPEAEINKVSKAAYLHDIGKVALDKEVASKNEYTVDETYKEMKMHPVVGYRILNAFDHTVDLANIVLGHHERWDGTGYPQGLKGKETPKLSRIIAVGERFDDMTTDKDYRKAIDPMAALEEMKRNVGTHYDPEVVEALEKVILEENRYSNKISR</sequence>
<dbReference type="InterPro" id="IPR003607">
    <property type="entry name" value="HD/PDEase_dom"/>
</dbReference>
<feature type="domain" description="PAC" evidence="3">
    <location>
        <begin position="236"/>
        <end position="290"/>
    </location>
</feature>
<dbReference type="eggNOG" id="COG3829">
    <property type="taxonomic scope" value="Bacteria"/>
</dbReference>
<dbReference type="PANTHER" id="PTHR43155:SF2">
    <property type="entry name" value="CYCLIC DI-GMP PHOSPHODIESTERASE PA4108"/>
    <property type="match status" value="1"/>
</dbReference>
<dbReference type="STRING" id="931626.Awo_c05650"/>
<keyword evidence="1" id="KW-0472">Membrane</keyword>
<evidence type="ECO:0000256" key="1">
    <source>
        <dbReference type="SAM" id="Phobius"/>
    </source>
</evidence>
<dbReference type="KEGG" id="awo:Awo_c05650"/>
<dbReference type="Gene3D" id="3.30.70.270">
    <property type="match status" value="1"/>
</dbReference>
<dbReference type="SMART" id="SM00471">
    <property type="entry name" value="HDc"/>
    <property type="match status" value="1"/>
</dbReference>
<dbReference type="NCBIfam" id="TIGR00254">
    <property type="entry name" value="GGDEF"/>
    <property type="match status" value="1"/>
</dbReference>
<proteinExistence type="predicted"/>
<feature type="domain" description="GGDEF" evidence="4">
    <location>
        <begin position="319"/>
        <end position="450"/>
    </location>
</feature>
<dbReference type="PROSITE" id="PS50112">
    <property type="entry name" value="PAS"/>
    <property type="match status" value="2"/>
</dbReference>
<dbReference type="HOGENOM" id="CLU_000445_92_5_9"/>
<protein>
    <submittedName>
        <fullName evidence="6">Diguanylate cyclase and metal dependent phosphohydrolase</fullName>
    </submittedName>
</protein>
<evidence type="ECO:0000259" key="5">
    <source>
        <dbReference type="PROSITE" id="PS51832"/>
    </source>
</evidence>
<evidence type="ECO:0000259" key="3">
    <source>
        <dbReference type="PROSITE" id="PS50113"/>
    </source>
</evidence>
<accession>H6LJ01</accession>
<evidence type="ECO:0000313" key="6">
    <source>
        <dbReference type="EMBL" id="AFA47364.1"/>
    </source>
</evidence>
<evidence type="ECO:0000313" key="7">
    <source>
        <dbReference type="Proteomes" id="UP000007177"/>
    </source>
</evidence>
<keyword evidence="1" id="KW-0812">Transmembrane</keyword>
<dbReference type="eggNOG" id="COG2199">
    <property type="taxonomic scope" value="Bacteria"/>
</dbReference>
<dbReference type="eggNOG" id="COG2206">
    <property type="taxonomic scope" value="Bacteria"/>
</dbReference>
<dbReference type="Proteomes" id="UP000007177">
    <property type="component" value="Chromosome"/>
</dbReference>
<dbReference type="Gene3D" id="1.10.3210.10">
    <property type="entry name" value="Hypothetical protein af1432"/>
    <property type="match status" value="1"/>
</dbReference>
<dbReference type="InterPro" id="IPR035965">
    <property type="entry name" value="PAS-like_dom_sf"/>
</dbReference>
<evidence type="ECO:0000259" key="2">
    <source>
        <dbReference type="PROSITE" id="PS50112"/>
    </source>
</evidence>
<feature type="domain" description="PAS" evidence="2">
    <location>
        <begin position="160"/>
        <end position="218"/>
    </location>
</feature>
<dbReference type="PROSITE" id="PS51832">
    <property type="entry name" value="HD_GYP"/>
    <property type="match status" value="1"/>
</dbReference>
<dbReference type="InterPro" id="IPR013656">
    <property type="entry name" value="PAS_4"/>
</dbReference>
<dbReference type="InterPro" id="IPR006675">
    <property type="entry name" value="HDIG_dom"/>
</dbReference>
<dbReference type="PANTHER" id="PTHR43155">
    <property type="entry name" value="CYCLIC DI-GMP PHOSPHODIESTERASE PA4108-RELATED"/>
    <property type="match status" value="1"/>
</dbReference>
<dbReference type="InterPro" id="IPR043128">
    <property type="entry name" value="Rev_trsase/Diguanyl_cyclase"/>
</dbReference>
<feature type="transmembrane region" description="Helical" evidence="1">
    <location>
        <begin position="12"/>
        <end position="34"/>
    </location>
</feature>
<dbReference type="SMART" id="SM00267">
    <property type="entry name" value="GGDEF"/>
    <property type="match status" value="1"/>
</dbReference>
<dbReference type="InterPro" id="IPR013767">
    <property type="entry name" value="PAS_fold"/>
</dbReference>
<dbReference type="CDD" id="cd00077">
    <property type="entry name" value="HDc"/>
    <property type="match status" value="1"/>
</dbReference>
<feature type="domain" description="PAS" evidence="2">
    <location>
        <begin position="49"/>
        <end position="119"/>
    </location>
</feature>
<dbReference type="InterPro" id="IPR000160">
    <property type="entry name" value="GGDEF_dom"/>
</dbReference>
<keyword evidence="6" id="KW-0378">Hydrolase</keyword>
<dbReference type="Pfam" id="PF00989">
    <property type="entry name" value="PAS"/>
    <property type="match status" value="1"/>
</dbReference>
<keyword evidence="1" id="KW-1133">Transmembrane helix</keyword>
<dbReference type="CDD" id="cd00130">
    <property type="entry name" value="PAS"/>
    <property type="match status" value="2"/>
</dbReference>
<reference evidence="6 7" key="2">
    <citation type="journal article" date="2012" name="PLoS ONE">
        <title>An ancient pathway combining carbon dioxide fixation with the generation and utilization of a sodium ion gradient for ATP synthesis.</title>
        <authorList>
            <person name="Poehlein A."/>
            <person name="Schmidt S."/>
            <person name="Kaster A.K."/>
            <person name="Goenrich M."/>
            <person name="Vollmers J."/>
            <person name="Thurmer A."/>
            <person name="Bertsch J."/>
            <person name="Schuchmann K."/>
            <person name="Voigt B."/>
            <person name="Hecker M."/>
            <person name="Daniel R."/>
            <person name="Thauer R.K."/>
            <person name="Gottschalk G."/>
            <person name="Muller V."/>
        </authorList>
    </citation>
    <scope>NUCLEOTIDE SEQUENCE [LARGE SCALE GENOMIC DNA]</scope>
    <source>
        <strain evidence="7">ATCC 29683 / DSM 1030 / JCM 2381 / KCTC 1655 / WB1</strain>
    </source>
</reference>
<dbReference type="NCBIfam" id="TIGR00229">
    <property type="entry name" value="sensory_box"/>
    <property type="match status" value="2"/>
</dbReference>
<dbReference type="CDD" id="cd01949">
    <property type="entry name" value="GGDEF"/>
    <property type="match status" value="1"/>
</dbReference>
<feature type="domain" description="HD-GYP" evidence="5">
    <location>
        <begin position="440"/>
        <end position="635"/>
    </location>
</feature>
<evidence type="ECO:0000259" key="4">
    <source>
        <dbReference type="PROSITE" id="PS50887"/>
    </source>
</evidence>
<dbReference type="PROSITE" id="PS50887">
    <property type="entry name" value="GGDEF"/>
    <property type="match status" value="1"/>
</dbReference>
<reference evidence="7" key="1">
    <citation type="submission" date="2011-07" db="EMBL/GenBank/DDBJ databases">
        <title>Complete genome sequence of Acetobacterium woodii.</title>
        <authorList>
            <person name="Poehlein A."/>
            <person name="Schmidt S."/>
            <person name="Kaster A.-K."/>
            <person name="Goenrich M."/>
            <person name="Vollmers J."/>
            <person name="Thuermer A."/>
            <person name="Gottschalk G."/>
            <person name="Thauer R.K."/>
            <person name="Daniel R."/>
            <person name="Mueller V."/>
        </authorList>
    </citation>
    <scope>NUCLEOTIDE SEQUENCE [LARGE SCALE GENOMIC DNA]</scope>
    <source>
        <strain evidence="7">ATCC 29683 / DSM 1030 / JCM 2381 / KCTC 1655 / WB1</strain>
    </source>
</reference>
<dbReference type="SMART" id="SM00091">
    <property type="entry name" value="PAS"/>
    <property type="match status" value="2"/>
</dbReference>
<dbReference type="GO" id="GO:0016787">
    <property type="term" value="F:hydrolase activity"/>
    <property type="evidence" value="ECO:0007669"/>
    <property type="project" value="UniProtKB-KW"/>
</dbReference>
<dbReference type="Pfam" id="PF00990">
    <property type="entry name" value="GGDEF"/>
    <property type="match status" value="1"/>
</dbReference>
<dbReference type="InterPro" id="IPR000700">
    <property type="entry name" value="PAS-assoc_C"/>
</dbReference>
<dbReference type="InterPro" id="IPR037522">
    <property type="entry name" value="HD_GYP_dom"/>
</dbReference>
<dbReference type="PROSITE" id="PS50113">
    <property type="entry name" value="PAC"/>
    <property type="match status" value="1"/>
</dbReference>
<gene>
    <name evidence="6" type="ordered locus">Awo_c05650</name>
</gene>
<keyword evidence="7" id="KW-1185">Reference proteome</keyword>
<dbReference type="AlphaFoldDB" id="H6LJ01"/>
<name>H6LJ01_ACEWD</name>
<dbReference type="Gene3D" id="3.30.450.20">
    <property type="entry name" value="PAS domain"/>
    <property type="match status" value="2"/>
</dbReference>
<dbReference type="NCBIfam" id="TIGR00277">
    <property type="entry name" value="HDIG"/>
    <property type="match status" value="1"/>
</dbReference>
<dbReference type="InterPro" id="IPR000014">
    <property type="entry name" value="PAS"/>
</dbReference>
<dbReference type="Pfam" id="PF08448">
    <property type="entry name" value="PAS_4"/>
    <property type="match status" value="1"/>
</dbReference>
<organism evidence="6 7">
    <name type="scientific">Acetobacterium woodii (strain ATCC 29683 / DSM 1030 / JCM 2381 / KCTC 1655 / WB1)</name>
    <dbReference type="NCBI Taxonomy" id="931626"/>
    <lineage>
        <taxon>Bacteria</taxon>
        <taxon>Bacillati</taxon>
        <taxon>Bacillota</taxon>
        <taxon>Clostridia</taxon>
        <taxon>Eubacteriales</taxon>
        <taxon>Eubacteriaceae</taxon>
        <taxon>Acetobacterium</taxon>
    </lineage>
</organism>
<dbReference type="SUPFAM" id="SSF55073">
    <property type="entry name" value="Nucleotide cyclase"/>
    <property type="match status" value="1"/>
</dbReference>